<feature type="compositionally biased region" description="Acidic residues" evidence="1">
    <location>
        <begin position="24"/>
        <end position="33"/>
    </location>
</feature>
<evidence type="ECO:0000313" key="3">
    <source>
        <dbReference type="Proteomes" id="UP000801492"/>
    </source>
</evidence>
<proteinExistence type="predicted"/>
<keyword evidence="3" id="KW-1185">Reference proteome</keyword>
<reference evidence="2" key="1">
    <citation type="submission" date="2019-08" db="EMBL/GenBank/DDBJ databases">
        <title>The genome of the North American firefly Photinus pyralis.</title>
        <authorList>
            <consortium name="Photinus pyralis genome working group"/>
            <person name="Fallon T.R."/>
            <person name="Sander Lower S.E."/>
            <person name="Weng J.-K."/>
        </authorList>
    </citation>
    <scope>NUCLEOTIDE SEQUENCE</scope>
    <source>
        <strain evidence="2">TRF0915ILg1</strain>
        <tissue evidence="2">Whole body</tissue>
    </source>
</reference>
<dbReference type="EMBL" id="VTPC01001293">
    <property type="protein sequence ID" value="KAF2902457.1"/>
    <property type="molecule type" value="Genomic_DNA"/>
</dbReference>
<name>A0A8K0GI15_IGNLU</name>
<feature type="region of interest" description="Disordered" evidence="1">
    <location>
        <begin position="19"/>
        <end position="39"/>
    </location>
</feature>
<feature type="compositionally biased region" description="Acidic residues" evidence="1">
    <location>
        <begin position="299"/>
        <end position="312"/>
    </location>
</feature>
<feature type="region of interest" description="Disordered" evidence="1">
    <location>
        <begin position="299"/>
        <end position="325"/>
    </location>
</feature>
<dbReference type="OrthoDB" id="6434921at2759"/>
<feature type="region of interest" description="Disordered" evidence="1">
    <location>
        <begin position="343"/>
        <end position="373"/>
    </location>
</feature>
<dbReference type="AlphaFoldDB" id="A0A8K0GI15"/>
<evidence type="ECO:0000256" key="1">
    <source>
        <dbReference type="SAM" id="MobiDB-lite"/>
    </source>
</evidence>
<organism evidence="2 3">
    <name type="scientific">Ignelater luminosus</name>
    <name type="common">Cucubano</name>
    <name type="synonym">Pyrophorus luminosus</name>
    <dbReference type="NCBI Taxonomy" id="2038154"/>
    <lineage>
        <taxon>Eukaryota</taxon>
        <taxon>Metazoa</taxon>
        <taxon>Ecdysozoa</taxon>
        <taxon>Arthropoda</taxon>
        <taxon>Hexapoda</taxon>
        <taxon>Insecta</taxon>
        <taxon>Pterygota</taxon>
        <taxon>Neoptera</taxon>
        <taxon>Endopterygota</taxon>
        <taxon>Coleoptera</taxon>
        <taxon>Polyphaga</taxon>
        <taxon>Elateriformia</taxon>
        <taxon>Elateroidea</taxon>
        <taxon>Elateridae</taxon>
        <taxon>Agrypninae</taxon>
        <taxon>Pyrophorini</taxon>
        <taxon>Ignelater</taxon>
    </lineage>
</organism>
<evidence type="ECO:0000313" key="2">
    <source>
        <dbReference type="EMBL" id="KAF2902457.1"/>
    </source>
</evidence>
<protein>
    <submittedName>
        <fullName evidence="2">Uncharacterized protein</fullName>
    </submittedName>
</protein>
<feature type="compositionally biased region" description="Polar residues" evidence="1">
    <location>
        <begin position="364"/>
        <end position="373"/>
    </location>
</feature>
<comment type="caution">
    <text evidence="2">The sequence shown here is derived from an EMBL/GenBank/DDBJ whole genome shotgun (WGS) entry which is preliminary data.</text>
</comment>
<gene>
    <name evidence="2" type="ORF">ILUMI_03728</name>
</gene>
<accession>A0A8K0GI15</accession>
<dbReference type="Proteomes" id="UP000801492">
    <property type="component" value="Unassembled WGS sequence"/>
</dbReference>
<sequence>MAIAQENLELALKWPDYSKKSEEEVSYCEEPEENGEKSLQTLSKNLRDRSNLKKTKRYEDCIMTETDTPDEEAFHKLDDPCDVKTAGTEVLSAGTILAKSGIDGQNNPLSEVWPVPGLSKNLFSVLAAYDKNATVHSVQKASNRRITIQDRNSSKKPKKIVEINATMDSHDRWGHQDRRHVKAKLQKKMRINVTLEKHLCEPCIYEKAHKLPSGNSEKASKPGELVSDDVCRPFDEFFQKKRYVEIFKDSFTKSRRCYLSKEKSETKLYLRDFLQHAKVMGHTVKEYVYSVKEEITESEGEVSDCEKPEEDGEKSLQTLSKNLRDRSNLKKTKRYEDCIMTETDTPDEEAVNEKNSHHWKKAMNQENRITTRK</sequence>